<dbReference type="Gene3D" id="3.40.50.2300">
    <property type="match status" value="1"/>
</dbReference>
<dbReference type="PROSITE" id="PS00622">
    <property type="entry name" value="HTH_LUXR_1"/>
    <property type="match status" value="1"/>
</dbReference>
<dbReference type="SUPFAM" id="SSF52172">
    <property type="entry name" value="CheY-like"/>
    <property type="match status" value="1"/>
</dbReference>
<evidence type="ECO:0000259" key="4">
    <source>
        <dbReference type="PROSITE" id="PS50043"/>
    </source>
</evidence>
<feature type="modified residue" description="4-aspartylphosphate" evidence="3">
    <location>
        <position position="59"/>
    </location>
</feature>
<evidence type="ECO:0000259" key="5">
    <source>
        <dbReference type="PROSITE" id="PS50110"/>
    </source>
</evidence>
<dbReference type="RefSeq" id="WP_150032643.1">
    <property type="nucleotide sequence ID" value="NZ_VWSH01000002.1"/>
</dbReference>
<feature type="domain" description="HTH luxR-type" evidence="4">
    <location>
        <begin position="154"/>
        <end position="219"/>
    </location>
</feature>
<reference evidence="6 7" key="1">
    <citation type="submission" date="2019-09" db="EMBL/GenBank/DDBJ databases">
        <title>Genome sequence and assembly of Taibaiella sp.</title>
        <authorList>
            <person name="Chhetri G."/>
        </authorList>
    </citation>
    <scope>NUCLEOTIDE SEQUENCE [LARGE SCALE GENOMIC DNA]</scope>
    <source>
        <strain evidence="6 7">KVB11</strain>
    </source>
</reference>
<dbReference type="PANTHER" id="PTHR43214">
    <property type="entry name" value="TWO-COMPONENT RESPONSE REGULATOR"/>
    <property type="match status" value="1"/>
</dbReference>
<dbReference type="InterPro" id="IPR011006">
    <property type="entry name" value="CheY-like_superfamily"/>
</dbReference>
<dbReference type="AlphaFoldDB" id="A0A5M6CIN6"/>
<dbReference type="InterPro" id="IPR039420">
    <property type="entry name" value="WalR-like"/>
</dbReference>
<dbReference type="GO" id="GO:0003677">
    <property type="term" value="F:DNA binding"/>
    <property type="evidence" value="ECO:0007669"/>
    <property type="project" value="UniProtKB-KW"/>
</dbReference>
<dbReference type="PRINTS" id="PR00038">
    <property type="entry name" value="HTHLUXR"/>
</dbReference>
<dbReference type="PROSITE" id="PS50043">
    <property type="entry name" value="HTH_LUXR_2"/>
    <property type="match status" value="1"/>
</dbReference>
<dbReference type="InterPro" id="IPR016032">
    <property type="entry name" value="Sig_transdc_resp-reg_C-effctor"/>
</dbReference>
<dbReference type="PROSITE" id="PS50110">
    <property type="entry name" value="RESPONSE_REGULATORY"/>
    <property type="match status" value="1"/>
</dbReference>
<name>A0A5M6CIN6_9BACT</name>
<keyword evidence="2" id="KW-0238">DNA-binding</keyword>
<evidence type="ECO:0000313" key="6">
    <source>
        <dbReference type="EMBL" id="KAA5534964.1"/>
    </source>
</evidence>
<protein>
    <submittedName>
        <fullName evidence="6">Response regulator transcription factor</fullName>
    </submittedName>
</protein>
<accession>A0A5M6CIN6</accession>
<keyword evidence="7" id="KW-1185">Reference proteome</keyword>
<dbReference type="GO" id="GO:0000160">
    <property type="term" value="P:phosphorelay signal transduction system"/>
    <property type="evidence" value="ECO:0007669"/>
    <property type="project" value="InterPro"/>
</dbReference>
<proteinExistence type="predicted"/>
<dbReference type="CDD" id="cd17535">
    <property type="entry name" value="REC_NarL-like"/>
    <property type="match status" value="1"/>
</dbReference>
<evidence type="ECO:0000256" key="1">
    <source>
        <dbReference type="ARBA" id="ARBA00022553"/>
    </source>
</evidence>
<evidence type="ECO:0000256" key="3">
    <source>
        <dbReference type="PROSITE-ProRule" id="PRU00169"/>
    </source>
</evidence>
<dbReference type="CDD" id="cd06170">
    <property type="entry name" value="LuxR_C_like"/>
    <property type="match status" value="1"/>
</dbReference>
<dbReference type="SMART" id="SM00421">
    <property type="entry name" value="HTH_LUXR"/>
    <property type="match status" value="1"/>
</dbReference>
<sequence>MNLKIAIVDDNRRNRYSLAEQLRISAGIAVILQAGDGGDYLEQMKVLEPEQYPDVVLMDIEMPGMNGIDTVRNSKTLYPSVKYLMLTVFDDDDKIFEAIRAGANGYLLKDEKPMAIIECIQQLAELDAAPMSPSIARKTLALLSQATLVTSVDKPASVQLLSERELEVLKQMAIGKDYKQIAATLFLSTHTIRKHIANIYEKLHVTSKIQAVNIAQKNNWV</sequence>
<gene>
    <name evidence="6" type="ORF">F0919_10215</name>
</gene>
<dbReference type="SUPFAM" id="SSF46894">
    <property type="entry name" value="C-terminal effector domain of the bipartite response regulators"/>
    <property type="match status" value="1"/>
</dbReference>
<organism evidence="6 7">
    <name type="scientific">Taibaiella lutea</name>
    <dbReference type="NCBI Taxonomy" id="2608001"/>
    <lineage>
        <taxon>Bacteria</taxon>
        <taxon>Pseudomonadati</taxon>
        <taxon>Bacteroidota</taxon>
        <taxon>Chitinophagia</taxon>
        <taxon>Chitinophagales</taxon>
        <taxon>Chitinophagaceae</taxon>
        <taxon>Taibaiella</taxon>
    </lineage>
</organism>
<dbReference type="InterPro" id="IPR058245">
    <property type="entry name" value="NreC/VraR/RcsB-like_REC"/>
</dbReference>
<dbReference type="PANTHER" id="PTHR43214:SF43">
    <property type="entry name" value="TWO-COMPONENT RESPONSE REGULATOR"/>
    <property type="match status" value="1"/>
</dbReference>
<evidence type="ECO:0000256" key="2">
    <source>
        <dbReference type="ARBA" id="ARBA00023125"/>
    </source>
</evidence>
<dbReference type="InterPro" id="IPR000792">
    <property type="entry name" value="Tscrpt_reg_LuxR_C"/>
</dbReference>
<dbReference type="Pfam" id="PF00196">
    <property type="entry name" value="GerE"/>
    <property type="match status" value="1"/>
</dbReference>
<comment type="caution">
    <text evidence="6">The sequence shown here is derived from an EMBL/GenBank/DDBJ whole genome shotgun (WGS) entry which is preliminary data.</text>
</comment>
<dbReference type="Proteomes" id="UP000323632">
    <property type="component" value="Unassembled WGS sequence"/>
</dbReference>
<keyword evidence="1 3" id="KW-0597">Phosphoprotein</keyword>
<dbReference type="Pfam" id="PF00072">
    <property type="entry name" value="Response_reg"/>
    <property type="match status" value="1"/>
</dbReference>
<dbReference type="GO" id="GO:0006355">
    <property type="term" value="P:regulation of DNA-templated transcription"/>
    <property type="evidence" value="ECO:0007669"/>
    <property type="project" value="InterPro"/>
</dbReference>
<evidence type="ECO:0000313" key="7">
    <source>
        <dbReference type="Proteomes" id="UP000323632"/>
    </source>
</evidence>
<dbReference type="EMBL" id="VWSH01000002">
    <property type="protein sequence ID" value="KAA5534964.1"/>
    <property type="molecule type" value="Genomic_DNA"/>
</dbReference>
<dbReference type="InterPro" id="IPR001789">
    <property type="entry name" value="Sig_transdc_resp-reg_receiver"/>
</dbReference>
<feature type="domain" description="Response regulatory" evidence="5">
    <location>
        <begin position="4"/>
        <end position="124"/>
    </location>
</feature>
<dbReference type="SMART" id="SM00448">
    <property type="entry name" value="REC"/>
    <property type="match status" value="1"/>
</dbReference>